<dbReference type="CDD" id="cd07433">
    <property type="entry name" value="PHP_PolIIIA_DnaE1"/>
    <property type="match status" value="1"/>
</dbReference>
<dbReference type="InterPro" id="IPR029460">
    <property type="entry name" value="DNAPol_HHH"/>
</dbReference>
<dbReference type="CDD" id="cd04485">
    <property type="entry name" value="DnaE_OBF"/>
    <property type="match status" value="1"/>
</dbReference>
<evidence type="ECO:0000259" key="10">
    <source>
        <dbReference type="SMART" id="SM00481"/>
    </source>
</evidence>
<dbReference type="Pfam" id="PF02811">
    <property type="entry name" value="PHP"/>
    <property type="match status" value="1"/>
</dbReference>
<dbReference type="InterPro" id="IPR016195">
    <property type="entry name" value="Pol/histidinol_Pase-like"/>
</dbReference>
<dbReference type="Gene3D" id="3.20.20.140">
    <property type="entry name" value="Metal-dependent hydrolases"/>
    <property type="match status" value="1"/>
</dbReference>
<evidence type="ECO:0000256" key="9">
    <source>
        <dbReference type="ARBA" id="ARBA00049244"/>
    </source>
</evidence>
<proteinExistence type="predicted"/>
<sequence>MSSVPFVHLRVHSEFSLIDGIVKVKSLLSKSVEQNAPAVALTDQGNLFGLVKFYKGAQGSGLKPIMGADVWLENEEDLDHPFRICLLCLNEKGYRNLTEILSDAYLVGQRDAVPIAKKAWIEEKNEGLILLSGGKDGDIGFALRKGNLDMARERTVYWANLFKDRFYLELHRCGRDGDDESLHGSLELASELNLPVVATNDVRFIEATDFEAHEARVCINQGFALSDPRRPHNYTEEQYLKSPEQMAELFSDVPSALQNSVEIAKRCSLEVKLGTYYLPEFPVPEGKTMDQFFRELSAEGLEERLKVILDKAAPDYEERRQAYYDRLNFELDIILQMGFPGYFLIVMDFIQWGKDNDIPVGPGRGSGAGSLVAYAQKITDLDPLEYDLLFERFLNPERVSMPDFDIDFCMDNRDKVIKYVSDNYGKEAVSQIVTFGTMAAKAVVRDVARVQGKSYGLADRLSKLIPATPGMKLKDAIEEVAELKEFLETDDEAQEIWEMALKLEGVTRGTGKHAGGVVIAPTKLTDFSPVNCDPDGTGVVTQFDKNDVEEAGLVKFDFLGLRTLTIVDWALQTVNAKRQKQGLEPVDISQIPLDDQESFALLKRAETTAVFQLESRGMKDLIRRLQPDNIEDLIALVALFRPGPLESGMVQDFIDRKHGRAEVAYPHPDYQHDCLKEILEPTYGVIVYQEQVMQIAQELAGYTLGGADMLRRAMGKKKPEEMAKQRGTFREGAISQGVDPDLAMNIFDLVEKFAGYGFNKSHSAAYAIVSYQTLWLKTHYPAAFMAAVLSSDMDKTEKVVVFIEECREMKLSLVLPDINESEFKFTVNDQDQVVYGLGAVKGVGEGPVDAILTARQDGPFTDLFDFCERVGTQKVNKRTLESLIFCGAFDKLGPNRAALLAAVPDAVRSADQSAKNQDAGMVDMFGELMAEDTERDVYEEFRHIREWSPKEKLSKEKDTLGLFLTGHPIEEYESEVKEIVTCRLSALQADKSKSYIIAGLVMDVRTMQSKKGDTLAFLALDDRTARVEIGLFGELYAEHKDWLKPDVLVVAEVDVSYDYYTEGIRCRVKSLIDIGQARTKYAKYIRVKLNEAKDPDVFNKMLTQSSLTFTPEGVPVLVDYQRDDARGRVRLGDDWKLAPNDESVSLLRSEFGHERVEILYRNSDI</sequence>
<feature type="domain" description="Polymerase/histidinol phosphatase N-terminal" evidence="10">
    <location>
        <begin position="7"/>
        <end position="74"/>
    </location>
</feature>
<organism evidence="11 12">
    <name type="scientific">Litoribacillus peritrichatus</name>
    <dbReference type="NCBI Taxonomy" id="718191"/>
    <lineage>
        <taxon>Bacteria</taxon>
        <taxon>Pseudomonadati</taxon>
        <taxon>Pseudomonadota</taxon>
        <taxon>Gammaproteobacteria</taxon>
        <taxon>Oceanospirillales</taxon>
        <taxon>Oceanospirillaceae</taxon>
        <taxon>Litoribacillus</taxon>
    </lineage>
</organism>
<comment type="caution">
    <text evidence="11">The sequence shown here is derived from an EMBL/GenBank/DDBJ whole genome shotgun (WGS) entry which is preliminary data.</text>
</comment>
<evidence type="ECO:0000256" key="1">
    <source>
        <dbReference type="ARBA" id="ARBA00004496"/>
    </source>
</evidence>
<dbReference type="NCBIfam" id="NF004226">
    <property type="entry name" value="PRK05673.1"/>
    <property type="match status" value="1"/>
</dbReference>
<keyword evidence="5" id="KW-0808">Transferase</keyword>
<dbReference type="InterPro" id="IPR011708">
    <property type="entry name" value="DNA_pol3_alpha_NTPase_dom"/>
</dbReference>
<dbReference type="PANTHER" id="PTHR32294">
    <property type="entry name" value="DNA POLYMERASE III SUBUNIT ALPHA"/>
    <property type="match status" value="1"/>
</dbReference>
<dbReference type="NCBIfam" id="TIGR00594">
    <property type="entry name" value="polc"/>
    <property type="match status" value="1"/>
</dbReference>
<evidence type="ECO:0000256" key="2">
    <source>
        <dbReference type="ARBA" id="ARBA00012417"/>
    </source>
</evidence>
<keyword evidence="12" id="KW-1185">Reference proteome</keyword>
<evidence type="ECO:0000256" key="3">
    <source>
        <dbReference type="ARBA" id="ARBA00019114"/>
    </source>
</evidence>
<keyword evidence="6" id="KW-0548">Nucleotidyltransferase</keyword>
<dbReference type="PANTHER" id="PTHR32294:SF0">
    <property type="entry name" value="DNA POLYMERASE III SUBUNIT ALPHA"/>
    <property type="match status" value="1"/>
</dbReference>
<dbReference type="InterPro" id="IPR003141">
    <property type="entry name" value="Pol/His_phosphatase_N"/>
</dbReference>
<dbReference type="SUPFAM" id="SSF160975">
    <property type="entry name" value="AF1531-like"/>
    <property type="match status" value="1"/>
</dbReference>
<dbReference type="InterPro" id="IPR049821">
    <property type="entry name" value="PolIIIA_DnaE1_PHP"/>
</dbReference>
<dbReference type="Pfam" id="PF17657">
    <property type="entry name" value="DNA_pol3_finger"/>
    <property type="match status" value="1"/>
</dbReference>
<evidence type="ECO:0000313" key="12">
    <source>
        <dbReference type="Proteomes" id="UP001501565"/>
    </source>
</evidence>
<dbReference type="Gene3D" id="1.10.10.1600">
    <property type="entry name" value="Bacterial DNA polymerase III alpha subunit, thumb domain"/>
    <property type="match status" value="1"/>
</dbReference>
<dbReference type="Pfam" id="PF07733">
    <property type="entry name" value="DNA_pol3_alpha"/>
    <property type="match status" value="1"/>
</dbReference>
<reference evidence="12" key="1">
    <citation type="journal article" date="2019" name="Int. J. Syst. Evol. Microbiol.">
        <title>The Global Catalogue of Microorganisms (GCM) 10K type strain sequencing project: providing services to taxonomists for standard genome sequencing and annotation.</title>
        <authorList>
            <consortium name="The Broad Institute Genomics Platform"/>
            <consortium name="The Broad Institute Genome Sequencing Center for Infectious Disease"/>
            <person name="Wu L."/>
            <person name="Ma J."/>
        </authorList>
    </citation>
    <scope>NUCLEOTIDE SEQUENCE [LARGE SCALE GENOMIC DNA]</scope>
    <source>
        <strain evidence="12">JCM 17551</strain>
    </source>
</reference>
<evidence type="ECO:0000256" key="4">
    <source>
        <dbReference type="ARBA" id="ARBA00022490"/>
    </source>
</evidence>
<accession>A0ABP7N9I8</accession>
<dbReference type="Pfam" id="PF14579">
    <property type="entry name" value="HHH_6"/>
    <property type="match status" value="1"/>
</dbReference>
<dbReference type="InterPro" id="IPR041931">
    <property type="entry name" value="DNA_pol3_alpha_thumb_dom"/>
</dbReference>
<dbReference type="EMBL" id="BAABBN010000015">
    <property type="protein sequence ID" value="GAA3940434.1"/>
    <property type="molecule type" value="Genomic_DNA"/>
</dbReference>
<dbReference type="Gene3D" id="1.10.150.870">
    <property type="match status" value="1"/>
</dbReference>
<keyword evidence="4" id="KW-0963">Cytoplasm</keyword>
<comment type="subcellular location">
    <subcellularLocation>
        <location evidence="1">Cytoplasm</location>
    </subcellularLocation>
</comment>
<dbReference type="RefSeq" id="WP_344800470.1">
    <property type="nucleotide sequence ID" value="NZ_BAABBN010000015.1"/>
</dbReference>
<dbReference type="SMART" id="SM00481">
    <property type="entry name" value="POLIIIAc"/>
    <property type="match status" value="1"/>
</dbReference>
<evidence type="ECO:0000256" key="5">
    <source>
        <dbReference type="ARBA" id="ARBA00022679"/>
    </source>
</evidence>
<dbReference type="InterPro" id="IPR004013">
    <property type="entry name" value="PHP_dom"/>
</dbReference>
<dbReference type="Proteomes" id="UP001501565">
    <property type="component" value="Unassembled WGS sequence"/>
</dbReference>
<keyword evidence="7" id="KW-0235">DNA replication</keyword>
<evidence type="ECO:0000256" key="6">
    <source>
        <dbReference type="ARBA" id="ARBA00022695"/>
    </source>
</evidence>
<dbReference type="SUPFAM" id="SSF89550">
    <property type="entry name" value="PHP domain-like"/>
    <property type="match status" value="1"/>
</dbReference>
<evidence type="ECO:0000313" key="11">
    <source>
        <dbReference type="EMBL" id="GAA3940434.1"/>
    </source>
</evidence>
<protein>
    <recommendedName>
        <fullName evidence="3">DNA polymerase III subunit alpha</fullName>
        <ecNumber evidence="2">2.7.7.7</ecNumber>
    </recommendedName>
</protein>
<comment type="catalytic activity">
    <reaction evidence="9">
        <text>DNA(n) + a 2'-deoxyribonucleoside 5'-triphosphate = DNA(n+1) + diphosphate</text>
        <dbReference type="Rhea" id="RHEA:22508"/>
        <dbReference type="Rhea" id="RHEA-COMP:17339"/>
        <dbReference type="Rhea" id="RHEA-COMP:17340"/>
        <dbReference type="ChEBI" id="CHEBI:33019"/>
        <dbReference type="ChEBI" id="CHEBI:61560"/>
        <dbReference type="ChEBI" id="CHEBI:173112"/>
        <dbReference type="EC" id="2.7.7.7"/>
    </reaction>
</comment>
<evidence type="ECO:0000256" key="7">
    <source>
        <dbReference type="ARBA" id="ARBA00022705"/>
    </source>
</evidence>
<dbReference type="Pfam" id="PF20914">
    <property type="entry name" value="DNA_pol_IIIA_C"/>
    <property type="match status" value="1"/>
</dbReference>
<name>A0ABP7N9I8_9GAMM</name>
<dbReference type="EC" id="2.7.7.7" evidence="2"/>
<gene>
    <name evidence="11" type="primary">dnaE</name>
    <name evidence="11" type="ORF">GCM10022277_40490</name>
</gene>
<evidence type="ECO:0000256" key="8">
    <source>
        <dbReference type="ARBA" id="ARBA00022932"/>
    </source>
</evidence>
<dbReference type="InterPro" id="IPR040982">
    <property type="entry name" value="DNA_pol3_finger"/>
</dbReference>
<keyword evidence="8" id="KW-0239">DNA-directed DNA polymerase</keyword>
<dbReference type="InterPro" id="IPR004805">
    <property type="entry name" value="DnaE2/DnaE/PolC"/>
</dbReference>
<dbReference type="InterPro" id="IPR048472">
    <property type="entry name" value="DNA_pol_IIIA_C"/>
</dbReference>